<dbReference type="PANTHER" id="PTHR43199">
    <property type="entry name" value="GLUTATHIONE HYDROLASE"/>
    <property type="match status" value="1"/>
</dbReference>
<feature type="signal peptide" evidence="5">
    <location>
        <begin position="1"/>
        <end position="21"/>
    </location>
</feature>
<keyword evidence="5" id="KW-0732">Signal</keyword>
<protein>
    <submittedName>
        <fullName evidence="6">Gamma-glutamyltransferase family protein</fullName>
    </submittedName>
</protein>
<dbReference type="GO" id="GO:0016740">
    <property type="term" value="F:transferase activity"/>
    <property type="evidence" value="ECO:0007669"/>
    <property type="project" value="UniProtKB-KW"/>
</dbReference>
<evidence type="ECO:0000313" key="7">
    <source>
        <dbReference type="Proteomes" id="UP000285575"/>
    </source>
</evidence>
<dbReference type="PROSITE" id="PS51257">
    <property type="entry name" value="PROKAR_LIPOPROTEIN"/>
    <property type="match status" value="1"/>
</dbReference>
<evidence type="ECO:0000256" key="1">
    <source>
        <dbReference type="ARBA" id="ARBA00009381"/>
    </source>
</evidence>
<dbReference type="GO" id="GO:0016787">
    <property type="term" value="F:hydrolase activity"/>
    <property type="evidence" value="ECO:0007669"/>
    <property type="project" value="UniProtKB-KW"/>
</dbReference>
<dbReference type="Gene3D" id="3.60.20.40">
    <property type="match status" value="1"/>
</dbReference>
<comment type="caution">
    <text evidence="6">The sequence shown here is derived from an EMBL/GenBank/DDBJ whole genome shotgun (WGS) entry which is preliminary data.</text>
</comment>
<evidence type="ECO:0000256" key="3">
    <source>
        <dbReference type="ARBA" id="ARBA00022801"/>
    </source>
</evidence>
<accession>A0A437REX4</accession>
<dbReference type="OrthoDB" id="5297205at2"/>
<dbReference type="InterPro" id="IPR043138">
    <property type="entry name" value="GGT_lsub"/>
</dbReference>
<evidence type="ECO:0000256" key="2">
    <source>
        <dbReference type="ARBA" id="ARBA00022679"/>
    </source>
</evidence>
<gene>
    <name evidence="6" type="ORF">EOE66_14390</name>
</gene>
<keyword evidence="2 6" id="KW-0808">Transferase</keyword>
<dbReference type="EMBL" id="SACR01000004">
    <property type="protein sequence ID" value="RVU45316.1"/>
    <property type="molecule type" value="Genomic_DNA"/>
</dbReference>
<evidence type="ECO:0000256" key="4">
    <source>
        <dbReference type="ARBA" id="ARBA00023145"/>
    </source>
</evidence>
<dbReference type="PANTHER" id="PTHR43199:SF1">
    <property type="entry name" value="GLUTATHIONE HYDROLASE PROENZYME"/>
    <property type="match status" value="1"/>
</dbReference>
<dbReference type="Pfam" id="PF01019">
    <property type="entry name" value="G_glu_transpept"/>
    <property type="match status" value="1"/>
</dbReference>
<sequence>MRQRAARAALAALLLALAGCAQPPVAPVAAVAPVVHAPAMVAAAPAAAASEAFPAAQPERPSGWVDKPGWTAQRQMVAAANPLATEAGHEILRAGGSALDAAVAVQMVLTLVEPQSSGIGGGALLMHFDGQRTEAWDGRETAPAGATERMFVGPDGQPLPYASAVFGGRAVAVPGVVKMLEAAHRQHGRLPWARLMAPAIRLAEGGFAISPRLHTLLQADRLLRRDPIARAHYYGADGNALPIGHVLRNPALGRVLRAIAAQGSAGLHTGPVAADVLARVNTHSVPGTLSADDLAGYKPLQREPLCTLWREVYRVCGFPPPSSGHLAMLQVLGMMEAGPPARLQGPPGQAVPDVDWLHRYIEATRLAYADRALYVADPAFATAPGGDWATLLSPAYLAQRAALIGPQRAPQVEAGRPAGVAPLALGPMADQPSHGTSHVSVVDAQGRAVALTGSVESAFGARVMSDGGTGLAGGFLLNNHMTDFALAPTDAQGRPVANRIQPGKRPRSSMSPTLVFDAKTGQLLMTVGSPGGSFIIHFTGRTLLGTLAWGLDAQRAIDLPHFGSTGGPVWLEKGRFPAATVQALRERGHNVQETELTSGLQAVQRRPGGGWFGAADPRREGIVLGD</sequence>
<dbReference type="InterPro" id="IPR029055">
    <property type="entry name" value="Ntn_hydrolases_N"/>
</dbReference>
<dbReference type="PRINTS" id="PR01210">
    <property type="entry name" value="GGTRANSPTASE"/>
</dbReference>
<dbReference type="Gene3D" id="1.10.246.130">
    <property type="match status" value="1"/>
</dbReference>
<keyword evidence="4" id="KW-0865">Zymogen</keyword>
<evidence type="ECO:0000313" key="6">
    <source>
        <dbReference type="EMBL" id="RVU45316.1"/>
    </source>
</evidence>
<comment type="similarity">
    <text evidence="1">Belongs to the gamma-glutamyltransferase family.</text>
</comment>
<keyword evidence="3" id="KW-0378">Hydrolase</keyword>
<feature type="chain" id="PRO_5019466590" evidence="5">
    <location>
        <begin position="22"/>
        <end position="626"/>
    </location>
</feature>
<reference evidence="6 7" key="1">
    <citation type="submission" date="2019-01" db="EMBL/GenBank/DDBJ databases">
        <authorList>
            <person name="Chen W.-M."/>
        </authorList>
    </citation>
    <scope>NUCLEOTIDE SEQUENCE [LARGE SCALE GENOMIC DNA]</scope>
    <source>
        <strain evidence="6 7">KYPY4</strain>
    </source>
</reference>
<proteinExistence type="inferred from homology"/>
<dbReference type="SUPFAM" id="SSF56235">
    <property type="entry name" value="N-terminal nucleophile aminohydrolases (Ntn hydrolases)"/>
    <property type="match status" value="1"/>
</dbReference>
<keyword evidence="7" id="KW-1185">Reference proteome</keyword>
<dbReference type="InterPro" id="IPR043137">
    <property type="entry name" value="GGT_ssub_C"/>
</dbReference>
<name>A0A437REX4_9BURK</name>
<dbReference type="InterPro" id="IPR051792">
    <property type="entry name" value="GGT_bact"/>
</dbReference>
<dbReference type="AlphaFoldDB" id="A0A437REX4"/>
<organism evidence="6 7">
    <name type="scientific">Rubrivivax rivuli</name>
    <dbReference type="NCBI Taxonomy" id="1862385"/>
    <lineage>
        <taxon>Bacteria</taxon>
        <taxon>Pseudomonadati</taxon>
        <taxon>Pseudomonadota</taxon>
        <taxon>Betaproteobacteria</taxon>
        <taxon>Burkholderiales</taxon>
        <taxon>Sphaerotilaceae</taxon>
        <taxon>Rubrivivax</taxon>
    </lineage>
</organism>
<evidence type="ECO:0000256" key="5">
    <source>
        <dbReference type="SAM" id="SignalP"/>
    </source>
</evidence>
<dbReference type="Proteomes" id="UP000285575">
    <property type="component" value="Unassembled WGS sequence"/>
</dbReference>